<keyword evidence="1" id="KW-0812">Transmembrane</keyword>
<organism evidence="2 3">
    <name type="scientific">Prunus armeniaca</name>
    <name type="common">Apricot</name>
    <name type="synonym">Armeniaca vulgaris</name>
    <dbReference type="NCBI Taxonomy" id="36596"/>
    <lineage>
        <taxon>Eukaryota</taxon>
        <taxon>Viridiplantae</taxon>
        <taxon>Streptophyta</taxon>
        <taxon>Embryophyta</taxon>
        <taxon>Tracheophyta</taxon>
        <taxon>Spermatophyta</taxon>
        <taxon>Magnoliopsida</taxon>
        <taxon>eudicotyledons</taxon>
        <taxon>Gunneridae</taxon>
        <taxon>Pentapetalae</taxon>
        <taxon>rosids</taxon>
        <taxon>fabids</taxon>
        <taxon>Rosales</taxon>
        <taxon>Rosaceae</taxon>
        <taxon>Amygdaloideae</taxon>
        <taxon>Amygdaleae</taxon>
        <taxon>Prunus</taxon>
    </lineage>
</organism>
<dbReference type="EMBL" id="CAEKDK010000008">
    <property type="protein sequence ID" value="CAB4290220.1"/>
    <property type="molecule type" value="Genomic_DNA"/>
</dbReference>
<accession>A0A6J5VM58</accession>
<dbReference type="Proteomes" id="UP000507222">
    <property type="component" value="Unassembled WGS sequence"/>
</dbReference>
<evidence type="ECO:0000313" key="3">
    <source>
        <dbReference type="Proteomes" id="UP000507222"/>
    </source>
</evidence>
<sequence>MKFHHPCSPPAPQYKAKPDESKAFAVIENPSRPHLCRQRQTLGLRWCPVLWPCVYFQSWKFHLCLHLAPRGCSSASHTAMHIHFPNWICYMGFYFSFFMGWWEAGLLISLVNYMLSTELQGKEQRLILGIM</sequence>
<keyword evidence="1" id="KW-1133">Transmembrane helix</keyword>
<keyword evidence="1" id="KW-0472">Membrane</keyword>
<feature type="transmembrane region" description="Helical" evidence="1">
    <location>
        <begin position="93"/>
        <end position="115"/>
    </location>
</feature>
<reference evidence="2 3" key="1">
    <citation type="submission" date="2020-05" db="EMBL/GenBank/DDBJ databases">
        <authorList>
            <person name="Campoy J."/>
            <person name="Schneeberger K."/>
            <person name="Spophaly S."/>
        </authorList>
    </citation>
    <scope>NUCLEOTIDE SEQUENCE [LARGE SCALE GENOMIC DNA]</scope>
    <source>
        <strain evidence="2">PruArmRojPasFocal</strain>
    </source>
</reference>
<gene>
    <name evidence="2" type="ORF">CURHAP_LOCUS50138</name>
</gene>
<evidence type="ECO:0000313" key="2">
    <source>
        <dbReference type="EMBL" id="CAB4290220.1"/>
    </source>
</evidence>
<dbReference type="AlphaFoldDB" id="A0A6J5VM58"/>
<evidence type="ECO:0000256" key="1">
    <source>
        <dbReference type="SAM" id="Phobius"/>
    </source>
</evidence>
<protein>
    <submittedName>
        <fullName evidence="2">Uncharacterized protein</fullName>
    </submittedName>
</protein>
<proteinExistence type="predicted"/>
<name>A0A6J5VM58_PRUAR</name>